<evidence type="ECO:0000256" key="2">
    <source>
        <dbReference type="ARBA" id="ARBA00022801"/>
    </source>
</evidence>
<dbReference type="PANTHER" id="PTHR40841:SF2">
    <property type="entry name" value="SIDEROPHORE-DEGRADING ESTERASE (EUROFUNG)"/>
    <property type="match status" value="1"/>
</dbReference>
<gene>
    <name evidence="3" type="ORF">Sste5346_006547</name>
</gene>
<dbReference type="EMBL" id="JAWCUI010000038">
    <property type="protein sequence ID" value="KAL1893369.1"/>
    <property type="molecule type" value="Genomic_DNA"/>
</dbReference>
<dbReference type="PANTHER" id="PTHR40841">
    <property type="entry name" value="SIDEROPHORE TRIACETYLFUSARININE C ESTERASE"/>
    <property type="match status" value="1"/>
</dbReference>
<dbReference type="InterPro" id="IPR000801">
    <property type="entry name" value="Esterase-like"/>
</dbReference>
<dbReference type="InterPro" id="IPR052558">
    <property type="entry name" value="Siderophore_Hydrolase_D"/>
</dbReference>
<evidence type="ECO:0008006" key="5">
    <source>
        <dbReference type="Google" id="ProtNLM"/>
    </source>
</evidence>
<evidence type="ECO:0000313" key="3">
    <source>
        <dbReference type="EMBL" id="KAL1893369.1"/>
    </source>
</evidence>
<keyword evidence="4" id="KW-1185">Reference proteome</keyword>
<dbReference type="Pfam" id="PF00756">
    <property type="entry name" value="Esterase"/>
    <property type="match status" value="1"/>
</dbReference>
<protein>
    <recommendedName>
        <fullName evidence="5">Siderophore esterase</fullName>
    </recommendedName>
</protein>
<comment type="caution">
    <text evidence="3">The sequence shown here is derived from an EMBL/GenBank/DDBJ whole genome shotgun (WGS) entry which is preliminary data.</text>
</comment>
<keyword evidence="2" id="KW-0378">Hydrolase</keyword>
<dbReference type="SUPFAM" id="SSF53474">
    <property type="entry name" value="alpha/beta-Hydrolases"/>
    <property type="match status" value="1"/>
</dbReference>
<evidence type="ECO:0000256" key="1">
    <source>
        <dbReference type="ARBA" id="ARBA00005622"/>
    </source>
</evidence>
<evidence type="ECO:0000313" key="4">
    <source>
        <dbReference type="Proteomes" id="UP001583186"/>
    </source>
</evidence>
<organism evidence="3 4">
    <name type="scientific">Sporothrix stenoceras</name>
    <dbReference type="NCBI Taxonomy" id="5173"/>
    <lineage>
        <taxon>Eukaryota</taxon>
        <taxon>Fungi</taxon>
        <taxon>Dikarya</taxon>
        <taxon>Ascomycota</taxon>
        <taxon>Pezizomycotina</taxon>
        <taxon>Sordariomycetes</taxon>
        <taxon>Sordariomycetidae</taxon>
        <taxon>Ophiostomatales</taxon>
        <taxon>Ophiostomataceae</taxon>
        <taxon>Sporothrix</taxon>
    </lineage>
</organism>
<dbReference type="Gene3D" id="3.40.50.1820">
    <property type="entry name" value="alpha/beta hydrolase"/>
    <property type="match status" value="1"/>
</dbReference>
<dbReference type="Proteomes" id="UP001583186">
    <property type="component" value="Unassembled WGS sequence"/>
</dbReference>
<reference evidence="3 4" key="1">
    <citation type="journal article" date="2024" name="IMA Fungus">
        <title>IMA Genome - F19 : A genome assembly and annotation guide to empower mycologists, including annotated draft genome sequences of Ceratocystis pirilliformis, Diaporthe australafricana, Fusarium ophioides, Paecilomyces lecythidis, and Sporothrix stenoceras.</title>
        <authorList>
            <person name="Aylward J."/>
            <person name="Wilson A.M."/>
            <person name="Visagie C.M."/>
            <person name="Spraker J."/>
            <person name="Barnes I."/>
            <person name="Buitendag C."/>
            <person name="Ceriani C."/>
            <person name="Del Mar Angel L."/>
            <person name="du Plessis D."/>
            <person name="Fuchs T."/>
            <person name="Gasser K."/>
            <person name="Kramer D."/>
            <person name="Li W."/>
            <person name="Munsamy K."/>
            <person name="Piso A."/>
            <person name="Price J.L."/>
            <person name="Sonnekus B."/>
            <person name="Thomas C."/>
            <person name="van der Nest A."/>
            <person name="van Dijk A."/>
            <person name="van Heerden A."/>
            <person name="van Vuuren N."/>
            <person name="Yilmaz N."/>
            <person name="Duong T.A."/>
            <person name="van der Merwe N.A."/>
            <person name="Wingfield M.J."/>
            <person name="Wingfield B.D."/>
        </authorList>
    </citation>
    <scope>NUCLEOTIDE SEQUENCE [LARGE SCALE GENOMIC DNA]</scope>
    <source>
        <strain evidence="3 4">CMW 5346</strain>
    </source>
</reference>
<dbReference type="InterPro" id="IPR029058">
    <property type="entry name" value="AB_hydrolase_fold"/>
</dbReference>
<comment type="similarity">
    <text evidence="1">Belongs to the esterase D family.</text>
</comment>
<name>A0ABR3YZI3_9PEZI</name>
<proteinExistence type="inferred from homology"/>
<accession>A0ABR3YZI3</accession>
<sequence>MTNTTVVTHSVPNTRQTVIETEHGPFQIMVSWPLDWKADGTPKDEKEDASAVPVIFVLDGNAYFLSATDIARRQQFAAKKKSIIVAIGYPDSETVYVPVRRNFDLTPPAAKGVPQWPVKDAEGNEEKDAEGNTKYWKLGGAATFHKTIVDVIIPLLSAELVPGLPSWDKIKTRVLSGHSFGGLFTLYSLYTSPGLFDVYMAASPSIWFNEGTIVDEQEKAFLANPPAAEGKKPVLYLNSGTGEELDVFPKPDDTDAQFKERQDFLADKHMCTNARKMAERLKKTEHFADVWLQEFTYEDHMSAAVVALQRGMNKLHREWWVGK</sequence>